<dbReference type="EMBL" id="MNCJ02000326">
    <property type="protein sequence ID" value="KAF5784028.1"/>
    <property type="molecule type" value="Genomic_DNA"/>
</dbReference>
<dbReference type="AlphaFoldDB" id="A0A9K3N2G7"/>
<evidence type="ECO:0000313" key="1">
    <source>
        <dbReference type="EMBL" id="KAF5784028.1"/>
    </source>
</evidence>
<reference evidence="1" key="2">
    <citation type="submission" date="2020-06" db="EMBL/GenBank/DDBJ databases">
        <title>Helianthus annuus Genome sequencing and assembly Release 2.</title>
        <authorList>
            <person name="Gouzy J."/>
            <person name="Langlade N."/>
            <person name="Munos S."/>
        </authorList>
    </citation>
    <scope>NUCLEOTIDE SEQUENCE</scope>
    <source>
        <tissue evidence="1">Leaves</tissue>
    </source>
</reference>
<keyword evidence="2" id="KW-1185">Reference proteome</keyword>
<dbReference type="Gramene" id="mRNA:HanXRQr2_Chr11g0514811">
    <property type="protein sequence ID" value="mRNA:HanXRQr2_Chr11g0514811"/>
    <property type="gene ID" value="HanXRQr2_Chr11g0514811"/>
</dbReference>
<organism evidence="1 2">
    <name type="scientific">Helianthus annuus</name>
    <name type="common">Common sunflower</name>
    <dbReference type="NCBI Taxonomy" id="4232"/>
    <lineage>
        <taxon>Eukaryota</taxon>
        <taxon>Viridiplantae</taxon>
        <taxon>Streptophyta</taxon>
        <taxon>Embryophyta</taxon>
        <taxon>Tracheophyta</taxon>
        <taxon>Spermatophyta</taxon>
        <taxon>Magnoliopsida</taxon>
        <taxon>eudicotyledons</taxon>
        <taxon>Gunneridae</taxon>
        <taxon>Pentapetalae</taxon>
        <taxon>asterids</taxon>
        <taxon>campanulids</taxon>
        <taxon>Asterales</taxon>
        <taxon>Asteraceae</taxon>
        <taxon>Asteroideae</taxon>
        <taxon>Heliantheae alliance</taxon>
        <taxon>Heliantheae</taxon>
        <taxon>Helianthus</taxon>
    </lineage>
</organism>
<evidence type="ECO:0000313" key="2">
    <source>
        <dbReference type="Proteomes" id="UP000215914"/>
    </source>
</evidence>
<dbReference type="Proteomes" id="UP000215914">
    <property type="component" value="Unassembled WGS sequence"/>
</dbReference>
<dbReference type="PANTHER" id="PTHR46336">
    <property type="entry name" value="OS02G0260700 PROTEIN"/>
    <property type="match status" value="1"/>
</dbReference>
<reference evidence="1" key="1">
    <citation type="journal article" date="2017" name="Nature">
        <title>The sunflower genome provides insights into oil metabolism, flowering and Asterid evolution.</title>
        <authorList>
            <person name="Badouin H."/>
            <person name="Gouzy J."/>
            <person name="Grassa C.J."/>
            <person name="Murat F."/>
            <person name="Staton S.E."/>
            <person name="Cottret L."/>
            <person name="Lelandais-Briere C."/>
            <person name="Owens G.L."/>
            <person name="Carrere S."/>
            <person name="Mayjonade B."/>
            <person name="Legrand L."/>
            <person name="Gill N."/>
            <person name="Kane N.C."/>
            <person name="Bowers J.E."/>
            <person name="Hubner S."/>
            <person name="Bellec A."/>
            <person name="Berard A."/>
            <person name="Berges H."/>
            <person name="Blanchet N."/>
            <person name="Boniface M.C."/>
            <person name="Brunel D."/>
            <person name="Catrice O."/>
            <person name="Chaidir N."/>
            <person name="Claudel C."/>
            <person name="Donnadieu C."/>
            <person name="Faraut T."/>
            <person name="Fievet G."/>
            <person name="Helmstetter N."/>
            <person name="King M."/>
            <person name="Knapp S.J."/>
            <person name="Lai Z."/>
            <person name="Le Paslier M.C."/>
            <person name="Lippi Y."/>
            <person name="Lorenzon L."/>
            <person name="Mandel J.R."/>
            <person name="Marage G."/>
            <person name="Marchand G."/>
            <person name="Marquand E."/>
            <person name="Bret-Mestries E."/>
            <person name="Morien E."/>
            <person name="Nambeesan S."/>
            <person name="Nguyen T."/>
            <person name="Pegot-Espagnet P."/>
            <person name="Pouilly N."/>
            <person name="Raftis F."/>
            <person name="Sallet E."/>
            <person name="Schiex T."/>
            <person name="Thomas J."/>
            <person name="Vandecasteele C."/>
            <person name="Vares D."/>
            <person name="Vear F."/>
            <person name="Vautrin S."/>
            <person name="Crespi M."/>
            <person name="Mangin B."/>
            <person name="Burke J.M."/>
            <person name="Salse J."/>
            <person name="Munos S."/>
            <person name="Vincourt P."/>
            <person name="Rieseberg L.H."/>
            <person name="Langlade N.B."/>
        </authorList>
    </citation>
    <scope>NUCLEOTIDE SEQUENCE</scope>
    <source>
        <tissue evidence="1">Leaves</tissue>
    </source>
</reference>
<dbReference type="PANTHER" id="PTHR46336:SF3">
    <property type="entry name" value="BTB_POZ DOMAIN-CONTAINING PROTEIN POB1"/>
    <property type="match status" value="1"/>
</dbReference>
<protein>
    <submittedName>
        <fullName evidence="1">Uncharacterized protein</fullName>
    </submittedName>
</protein>
<accession>A0A9K3N2G7</accession>
<proteinExistence type="predicted"/>
<dbReference type="InterPro" id="IPR045890">
    <property type="entry name" value="POB1-like"/>
</dbReference>
<name>A0A9K3N2G7_HELAN</name>
<gene>
    <name evidence="1" type="ORF">HanXRQr2_Chr11g0514811</name>
</gene>
<sequence length="85" mass="9996">MKGYFISKYRDLERFERSLVGFPLNISEAIISSDVLEVRTEDVVYNFLCKSAKAKYSQSQRYVRRAVVSQLASHLWFCYMNVETL</sequence>
<comment type="caution">
    <text evidence="1">The sequence shown here is derived from an EMBL/GenBank/DDBJ whole genome shotgun (WGS) entry which is preliminary data.</text>
</comment>